<dbReference type="RefSeq" id="WP_197231902.1">
    <property type="nucleotide sequence ID" value="NZ_SJPV01000023.1"/>
</dbReference>
<sequence>MNHLIRTAAVFWFIASFLGVSEAQPQNGEVPRESERFPKGGLLIEAEHYVSRRPDDDSFAVVMNDQNAASGKAVSRLFPKEGRCVYRIDSAEPGKHTIWLRYASLHPQRFRFSVDSNPQQADLPATGSLSGVSAWKWEPLGEFPLEQRTHELTLYGSPIRIDCLWIGREGTPPSKEQIAAMRVAGVRSHLDDPIEPITPVWLDELEDYRLPRWYDETRVCAHTRLSWPWRSSDLDLFERAGHHFASLGFSQIARHIVSGSEPAWWQSSVGESFPETLDTNVAKQIIDEAHAAGCRIMVYHRHMEDKYVADQHPEWTVRDIDGEVVEKRGPKVCFNTPYADFVKTRLIELTQMGADGFYFDEVHMPKPFCWCKNCQQRFTQETGLRYPTSNNPFDVHYQKAIEFKNVTIERVFRSWRKAIHEVNSDAVLLIGSNTYPQMFDRHTTHRLYRISDSMKTEFSLPIRPTANQLFEGNSSLAKPDDDVRLALGYAIARDACDGRPPHVWIHGLPNATHAKFATAGVIAHGGVANLDHNERTIPDPGLFRDAVALGNQMAPAFAGKRPYRWAAIHYNEYARDHYLPDQGLAWKHVLGPTYEAFRFFLRAHLPVSMVTDSQLEQGHLDGYRVLCLPSRDHLTTRMQGSVDQFQQAGGQVVYFDDTADASERLAQSVASVEPPNVRVQCNLPKVHAIYYADPSEKQMTIALVNDFSWVFTGAKTSKSGKLIAGIQERIDCPLPPRCENVSIVIRDADRVSEIRDAMTGEELLRSESEDTFSVKLAPFDCVTVLSVKMK</sequence>
<dbReference type="Proteomes" id="UP000319143">
    <property type="component" value="Unassembled WGS sequence"/>
</dbReference>
<dbReference type="Pfam" id="PF14871">
    <property type="entry name" value="GHL6"/>
    <property type="match status" value="1"/>
</dbReference>
<dbReference type="InterPro" id="IPR029062">
    <property type="entry name" value="Class_I_gatase-like"/>
</dbReference>
<evidence type="ECO:0000313" key="2">
    <source>
        <dbReference type="Proteomes" id="UP000319143"/>
    </source>
</evidence>
<proteinExistence type="predicted"/>
<dbReference type="AlphaFoldDB" id="A0A5C6CXE5"/>
<comment type="caution">
    <text evidence="1">The sequence shown here is derived from an EMBL/GenBank/DDBJ whole genome shotgun (WGS) entry which is preliminary data.</text>
</comment>
<dbReference type="EMBL" id="SJPV01000023">
    <property type="protein sequence ID" value="TWU29118.1"/>
    <property type="molecule type" value="Genomic_DNA"/>
</dbReference>
<dbReference type="InterPro" id="IPR017853">
    <property type="entry name" value="GH"/>
</dbReference>
<keyword evidence="2" id="KW-1185">Reference proteome</keyword>
<gene>
    <name evidence="1" type="ORF">Poly41_66900</name>
</gene>
<name>A0A5C6CXE5_9BACT</name>
<reference evidence="1 2" key="1">
    <citation type="submission" date="2019-02" db="EMBL/GenBank/DDBJ databases">
        <title>Deep-cultivation of Planctomycetes and their phenomic and genomic characterization uncovers novel biology.</title>
        <authorList>
            <person name="Wiegand S."/>
            <person name="Jogler M."/>
            <person name="Boedeker C."/>
            <person name="Pinto D."/>
            <person name="Vollmers J."/>
            <person name="Rivas-Marin E."/>
            <person name="Kohn T."/>
            <person name="Peeters S.H."/>
            <person name="Heuer A."/>
            <person name="Rast P."/>
            <person name="Oberbeckmann S."/>
            <person name="Bunk B."/>
            <person name="Jeske O."/>
            <person name="Meyerdierks A."/>
            <person name="Storesund J.E."/>
            <person name="Kallscheuer N."/>
            <person name="Luecker S."/>
            <person name="Lage O.M."/>
            <person name="Pohl T."/>
            <person name="Merkel B.J."/>
            <person name="Hornburger P."/>
            <person name="Mueller R.-W."/>
            <person name="Bruemmer F."/>
            <person name="Labrenz M."/>
            <person name="Spormann A.M."/>
            <person name="Op Den Camp H."/>
            <person name="Overmann J."/>
            <person name="Amann R."/>
            <person name="Jetten M.S.M."/>
            <person name="Mascher T."/>
            <person name="Medema M.H."/>
            <person name="Devos D.P."/>
            <person name="Kaster A.-K."/>
            <person name="Ovreas L."/>
            <person name="Rohde M."/>
            <person name="Galperin M.Y."/>
            <person name="Jogler C."/>
        </authorList>
    </citation>
    <scope>NUCLEOTIDE SEQUENCE [LARGE SCALE GENOMIC DNA]</scope>
    <source>
        <strain evidence="1 2">Poly41</strain>
    </source>
</reference>
<protein>
    <recommendedName>
        <fullName evidence="3">Beta-galactosidase trimerisation domain-containing protein</fullName>
    </recommendedName>
</protein>
<evidence type="ECO:0000313" key="1">
    <source>
        <dbReference type="EMBL" id="TWU29118.1"/>
    </source>
</evidence>
<dbReference type="Gene3D" id="2.60.120.260">
    <property type="entry name" value="Galactose-binding domain-like"/>
    <property type="match status" value="1"/>
</dbReference>
<accession>A0A5C6CXE5</accession>
<dbReference type="InterPro" id="IPR028212">
    <property type="entry name" value="GHL6"/>
</dbReference>
<evidence type="ECO:0008006" key="3">
    <source>
        <dbReference type="Google" id="ProtNLM"/>
    </source>
</evidence>
<dbReference type="Gene3D" id="3.40.50.880">
    <property type="match status" value="1"/>
</dbReference>
<organism evidence="1 2">
    <name type="scientific">Novipirellula artificiosorum</name>
    <dbReference type="NCBI Taxonomy" id="2528016"/>
    <lineage>
        <taxon>Bacteria</taxon>
        <taxon>Pseudomonadati</taxon>
        <taxon>Planctomycetota</taxon>
        <taxon>Planctomycetia</taxon>
        <taxon>Pirellulales</taxon>
        <taxon>Pirellulaceae</taxon>
        <taxon>Novipirellula</taxon>
    </lineage>
</organism>
<dbReference type="SUPFAM" id="SSF51445">
    <property type="entry name" value="(Trans)glycosidases"/>
    <property type="match status" value="1"/>
</dbReference>